<protein>
    <recommendedName>
        <fullName evidence="3">Capsule biosynthesis protein CapA</fullName>
    </recommendedName>
</protein>
<reference evidence="1 2" key="1">
    <citation type="submission" date="2016-12" db="EMBL/GenBank/DDBJ databases">
        <title>Draft genome sequences of strains Salinicola socius SMB35, Salinicola sp. MH3R3-1 and Chromohalobacter sp. SMB17 from the Verkhnekamsk potash mining region of Russia.</title>
        <authorList>
            <person name="Mavrodi D.V."/>
            <person name="Olsson B.E."/>
            <person name="Korsakova E.S."/>
            <person name="Pyankova A."/>
            <person name="Mavrodi O.V."/>
            <person name="Plotnikova E.G."/>
        </authorList>
    </citation>
    <scope>NUCLEOTIDE SEQUENCE [LARGE SCALE GENOMIC DNA]</scope>
    <source>
        <strain evidence="1 2">SMB35</strain>
    </source>
</reference>
<dbReference type="AlphaFoldDB" id="A0A1Q8SQA5"/>
<evidence type="ECO:0000313" key="2">
    <source>
        <dbReference type="Proteomes" id="UP000186878"/>
    </source>
</evidence>
<comment type="caution">
    <text evidence="1">The sequence shown here is derived from an EMBL/GenBank/DDBJ whole genome shotgun (WGS) entry which is preliminary data.</text>
</comment>
<keyword evidence="2" id="KW-1185">Reference proteome</keyword>
<dbReference type="RefSeq" id="WP_075570715.1">
    <property type="nucleotide sequence ID" value="NZ_MSDO01000020.1"/>
</dbReference>
<gene>
    <name evidence="1" type="ORF">BTW07_13575</name>
</gene>
<dbReference type="OrthoDB" id="9794206at2"/>
<evidence type="ECO:0008006" key="3">
    <source>
        <dbReference type="Google" id="ProtNLM"/>
    </source>
</evidence>
<dbReference type="GO" id="GO:0000271">
    <property type="term" value="P:polysaccharide biosynthetic process"/>
    <property type="evidence" value="ECO:0007669"/>
    <property type="project" value="InterPro"/>
</dbReference>
<dbReference type="Pfam" id="PF05159">
    <property type="entry name" value="Capsule_synth"/>
    <property type="match status" value="1"/>
</dbReference>
<name>A0A1Q8SQA5_9GAMM</name>
<sequence>MFPARRAFLFLQGPRSPFFNQLGQRLTDDGHKVVKVNFSTGDQAIWHGKLTETFRDPWPMLGEFIVELWRRHEITDQVAFDDCRLAHRAVIPVARRRGIRSHVLEAGYLHPHWVTLEREGANGYSLLPRDPEWYHSVGPTIPHALPPRPFRQTFTTRAAHDVGYHLAQLVNPVMFWQTRGHARLPGASHSPGTFRQLVALNRRRSLERCRKLIGEGGPFYLFPLQPAEDPRIRWHSSLADRWEALERVIRSFACFAPGRARLVVIDRAGDLSSGDARRLRGLARETEIGDRLIVMPGGDLNRLIEHASGLVTINGSEGLMAIESECPTVVLGQAIYRMPGLISPSSLDDFWRHPISPDRRLFRSFAKVLTHATQINGGFFSREGIDLAVVNAVSHLTDNVSPIERLLWDSRLPVAS</sequence>
<dbReference type="InterPro" id="IPR007833">
    <property type="entry name" value="Capsule_polysaccharide_synth"/>
</dbReference>
<dbReference type="Proteomes" id="UP000186878">
    <property type="component" value="Unassembled WGS sequence"/>
</dbReference>
<proteinExistence type="predicted"/>
<dbReference type="GO" id="GO:0015774">
    <property type="term" value="P:polysaccharide transport"/>
    <property type="evidence" value="ECO:0007669"/>
    <property type="project" value="InterPro"/>
</dbReference>
<evidence type="ECO:0000313" key="1">
    <source>
        <dbReference type="EMBL" id="OLO03615.1"/>
    </source>
</evidence>
<dbReference type="STRING" id="404433.BTW07_13575"/>
<dbReference type="EMBL" id="MSDO01000020">
    <property type="protein sequence ID" value="OLO03615.1"/>
    <property type="molecule type" value="Genomic_DNA"/>
</dbReference>
<accession>A0A1Q8SQA5</accession>
<organism evidence="1 2">
    <name type="scientific">Salinicola socius</name>
    <dbReference type="NCBI Taxonomy" id="404433"/>
    <lineage>
        <taxon>Bacteria</taxon>
        <taxon>Pseudomonadati</taxon>
        <taxon>Pseudomonadota</taxon>
        <taxon>Gammaproteobacteria</taxon>
        <taxon>Oceanospirillales</taxon>
        <taxon>Halomonadaceae</taxon>
        <taxon>Salinicola</taxon>
    </lineage>
</organism>